<keyword evidence="3" id="KW-1185">Reference proteome</keyword>
<dbReference type="SUPFAM" id="SSF51556">
    <property type="entry name" value="Metallo-dependent hydrolases"/>
    <property type="match status" value="1"/>
</dbReference>
<organism evidence="2 3">
    <name type="scientific">Novosphingobium guangzhouense</name>
    <dbReference type="NCBI Taxonomy" id="1850347"/>
    <lineage>
        <taxon>Bacteria</taxon>
        <taxon>Pseudomonadati</taxon>
        <taxon>Pseudomonadota</taxon>
        <taxon>Alphaproteobacteria</taxon>
        <taxon>Sphingomonadales</taxon>
        <taxon>Sphingomonadaceae</taxon>
        <taxon>Novosphingobium</taxon>
    </lineage>
</organism>
<dbReference type="GO" id="GO:0016810">
    <property type="term" value="F:hydrolase activity, acting on carbon-nitrogen (but not peptide) bonds"/>
    <property type="evidence" value="ECO:0007669"/>
    <property type="project" value="InterPro"/>
</dbReference>
<dbReference type="EMBL" id="LYMM01000001">
    <property type="protein sequence ID" value="PNU06925.1"/>
    <property type="molecule type" value="Genomic_DNA"/>
</dbReference>
<protein>
    <submittedName>
        <fullName evidence="2">Amidohydrolase</fullName>
    </submittedName>
</protein>
<dbReference type="Gene3D" id="3.10.310.70">
    <property type="match status" value="1"/>
</dbReference>
<sequence length="552" mass="59532">MAAAEGMADLIITNARIYTVDETHPWAEAVAIRDGRIIAVGTAKDVAVQKGTQTQVVDLKGKLLLPSFGDAHNHPVFGGMSHARCALHAGKSIDDYRKIIAKCISETPGTSVIYGVGWEDGLFPPNGVPTKDILDKLSTTRPLIFRSTGGHSLWVNSKALQLAGITKATKDPLNGKIDRDPKTGEPIGGLQESAQDLVNALMPETTGQDLQDAIAYTAKHFNSLGITNWHDAGIEWEEDGSSAVIDAYKAVADKGQLTVDVAIDLKWKNEKGLEQLPGLYKASQRARTLGITARSVKFYIDGVIPQQTAYMLKPYEGTQEVGAPQIPAGILAAATTALDEQGMQSHYHTIGDAAVREALDAVATARRSDGNADTRPMISHLNVIDPADQPRFATLGVTAIFQPLWTCNEPYMDLTKERIGPKRSQYIYPVGSVEKFGGRVAYGADWSVASADPLLGIEVALTRVAPEGDREPLIAGEAVTLAQAVKSYTLDVAYVNHLDQETGSIRPGKSADLVVLDKDIFKLDARRIHQTKVLMTMFKGKPVYGTLDTAAR</sequence>
<accession>A0A2K2G7A6</accession>
<dbReference type="PANTHER" id="PTHR22642">
    <property type="entry name" value="IMIDAZOLONEPROPIONASE"/>
    <property type="match status" value="1"/>
</dbReference>
<reference evidence="2 3" key="1">
    <citation type="submission" date="2016-05" db="EMBL/GenBank/DDBJ databases">
        <title>Complete genome sequence of Novosphingobium guangzhouense SA925(T).</title>
        <authorList>
            <person name="Sha S."/>
        </authorList>
    </citation>
    <scope>NUCLEOTIDE SEQUENCE [LARGE SCALE GENOMIC DNA]</scope>
    <source>
        <strain evidence="2 3">SA925</strain>
    </source>
</reference>
<proteinExistence type="predicted"/>
<feature type="domain" description="Amidohydrolase 3" evidence="1">
    <location>
        <begin position="55"/>
        <end position="544"/>
    </location>
</feature>
<dbReference type="Proteomes" id="UP000236327">
    <property type="component" value="Unassembled WGS sequence"/>
</dbReference>
<dbReference type="InterPro" id="IPR032466">
    <property type="entry name" value="Metal_Hydrolase"/>
</dbReference>
<dbReference type="SUPFAM" id="SSF51338">
    <property type="entry name" value="Composite domain of metallo-dependent hydrolases"/>
    <property type="match status" value="1"/>
</dbReference>
<evidence type="ECO:0000259" key="1">
    <source>
        <dbReference type="Pfam" id="PF07969"/>
    </source>
</evidence>
<comment type="caution">
    <text evidence="2">The sequence shown here is derived from an EMBL/GenBank/DDBJ whole genome shotgun (WGS) entry which is preliminary data.</text>
</comment>
<dbReference type="InterPro" id="IPR011059">
    <property type="entry name" value="Metal-dep_hydrolase_composite"/>
</dbReference>
<dbReference type="Gene3D" id="2.30.40.10">
    <property type="entry name" value="Urease, subunit C, domain 1"/>
    <property type="match status" value="1"/>
</dbReference>
<dbReference type="AlphaFoldDB" id="A0A2K2G7A6"/>
<evidence type="ECO:0000313" key="3">
    <source>
        <dbReference type="Proteomes" id="UP000236327"/>
    </source>
</evidence>
<dbReference type="Pfam" id="PF07969">
    <property type="entry name" value="Amidohydro_3"/>
    <property type="match status" value="1"/>
</dbReference>
<dbReference type="Gene3D" id="3.20.20.140">
    <property type="entry name" value="Metal-dependent hydrolases"/>
    <property type="match status" value="1"/>
</dbReference>
<name>A0A2K2G7A6_9SPHN</name>
<evidence type="ECO:0000313" key="2">
    <source>
        <dbReference type="EMBL" id="PNU06925.1"/>
    </source>
</evidence>
<dbReference type="InterPro" id="IPR013108">
    <property type="entry name" value="Amidohydro_3"/>
</dbReference>
<dbReference type="CDD" id="cd01300">
    <property type="entry name" value="YtcJ_like"/>
    <property type="match status" value="1"/>
</dbReference>
<gene>
    <name evidence="2" type="ORF">A8V01_01400</name>
</gene>
<dbReference type="PANTHER" id="PTHR22642:SF2">
    <property type="entry name" value="PROTEIN LONG AFTER FAR-RED 3"/>
    <property type="match status" value="1"/>
</dbReference>
<keyword evidence="2" id="KW-0378">Hydrolase</keyword>
<dbReference type="InterPro" id="IPR033932">
    <property type="entry name" value="YtcJ-like"/>
</dbReference>